<dbReference type="AlphaFoldDB" id="A0A0A9AN39"/>
<feature type="signal peptide" evidence="1">
    <location>
        <begin position="1"/>
        <end position="17"/>
    </location>
</feature>
<feature type="chain" id="PRO_5002043933" evidence="1">
    <location>
        <begin position="18"/>
        <end position="82"/>
    </location>
</feature>
<dbReference type="PANTHER" id="PTHR33984:SF12">
    <property type="entry name" value="NB-ARC DOMAIN CONTAINING PROTEIN, EXPRESSED"/>
    <property type="match status" value="1"/>
</dbReference>
<reference evidence="2" key="1">
    <citation type="submission" date="2014-09" db="EMBL/GenBank/DDBJ databases">
        <authorList>
            <person name="Magalhaes I.L.F."/>
            <person name="Oliveira U."/>
            <person name="Santos F.R."/>
            <person name="Vidigal T.H.D.A."/>
            <person name="Brescovit A.D."/>
            <person name="Santos A.J."/>
        </authorList>
    </citation>
    <scope>NUCLEOTIDE SEQUENCE</scope>
    <source>
        <tissue evidence="2">Shoot tissue taken approximately 20 cm above the soil surface</tissue>
    </source>
</reference>
<reference evidence="2" key="2">
    <citation type="journal article" date="2015" name="Data Brief">
        <title>Shoot transcriptome of the giant reed, Arundo donax.</title>
        <authorList>
            <person name="Barrero R.A."/>
            <person name="Guerrero F.D."/>
            <person name="Moolhuijzen P."/>
            <person name="Goolsby J.A."/>
            <person name="Tidwell J."/>
            <person name="Bellgard S.E."/>
            <person name="Bellgard M.I."/>
        </authorList>
    </citation>
    <scope>NUCLEOTIDE SEQUENCE</scope>
    <source>
        <tissue evidence="2">Shoot tissue taken approximately 20 cm above the soil surface</tissue>
    </source>
</reference>
<accession>A0A0A9AN39</accession>
<evidence type="ECO:0000256" key="1">
    <source>
        <dbReference type="SAM" id="SignalP"/>
    </source>
</evidence>
<organism evidence="2">
    <name type="scientific">Arundo donax</name>
    <name type="common">Giant reed</name>
    <name type="synonym">Donax arundinaceus</name>
    <dbReference type="NCBI Taxonomy" id="35708"/>
    <lineage>
        <taxon>Eukaryota</taxon>
        <taxon>Viridiplantae</taxon>
        <taxon>Streptophyta</taxon>
        <taxon>Embryophyta</taxon>
        <taxon>Tracheophyta</taxon>
        <taxon>Spermatophyta</taxon>
        <taxon>Magnoliopsida</taxon>
        <taxon>Liliopsida</taxon>
        <taxon>Poales</taxon>
        <taxon>Poaceae</taxon>
        <taxon>PACMAD clade</taxon>
        <taxon>Arundinoideae</taxon>
        <taxon>Arundineae</taxon>
        <taxon>Arundo</taxon>
    </lineage>
</organism>
<dbReference type="EMBL" id="GBRH01244801">
    <property type="protein sequence ID" value="JAD53094.1"/>
    <property type="molecule type" value="Transcribed_RNA"/>
</dbReference>
<protein>
    <submittedName>
        <fullName evidence="2">Uncharacterized protein</fullName>
    </submittedName>
</protein>
<name>A0A0A9AN39_ARUDO</name>
<dbReference type="PANTHER" id="PTHR33984">
    <property type="entry name" value="OS02G0717600 PROTEIN"/>
    <property type="match status" value="1"/>
</dbReference>
<sequence length="82" mass="8828">MVKAAWLWYSSIAGALLLEFPLEEGDTRLGFAISRTEEGLIYISSVVDNDKESEAPSSPSGLLDLFNRAKEASSAGHLNGVQ</sequence>
<keyword evidence="1" id="KW-0732">Signal</keyword>
<proteinExistence type="predicted"/>
<evidence type="ECO:0000313" key="2">
    <source>
        <dbReference type="EMBL" id="JAD53094.1"/>
    </source>
</evidence>